<dbReference type="OrthoDB" id="3404950at2"/>
<dbReference type="Proteomes" id="UP000007962">
    <property type="component" value="Chromosome"/>
</dbReference>
<dbReference type="InterPro" id="IPR046373">
    <property type="entry name" value="Acyl-CoA_Oxase/DH_mid-dom_sf"/>
</dbReference>
<dbReference type="GO" id="GO:0050660">
    <property type="term" value="F:flavin adenine dinucleotide binding"/>
    <property type="evidence" value="ECO:0007669"/>
    <property type="project" value="InterPro"/>
</dbReference>
<dbReference type="AlphaFoldDB" id="C5BY98"/>
<dbReference type="EMBL" id="CP001618">
    <property type="protein sequence ID" value="ACQ80998.1"/>
    <property type="molecule type" value="Genomic_DNA"/>
</dbReference>
<keyword evidence="4" id="KW-0274">FAD</keyword>
<evidence type="ECO:0000256" key="2">
    <source>
        <dbReference type="ARBA" id="ARBA00009347"/>
    </source>
</evidence>
<dbReference type="Pfam" id="PF00441">
    <property type="entry name" value="Acyl-CoA_dh_1"/>
    <property type="match status" value="1"/>
</dbReference>
<protein>
    <submittedName>
        <fullName evidence="8">Acyl-CoA dehydrogenase type 2 domain protein</fullName>
    </submittedName>
</protein>
<comment type="cofactor">
    <cofactor evidence="1">
        <name>FAD</name>
        <dbReference type="ChEBI" id="CHEBI:57692"/>
    </cofactor>
</comment>
<dbReference type="HOGENOM" id="CLU_018204_3_2_11"/>
<keyword evidence="5" id="KW-0560">Oxidoreductase</keyword>
<dbReference type="GO" id="GO:0003995">
    <property type="term" value="F:acyl-CoA dehydrogenase activity"/>
    <property type="evidence" value="ECO:0007669"/>
    <property type="project" value="TreeGrafter"/>
</dbReference>
<dbReference type="PANTHER" id="PTHR43884">
    <property type="entry name" value="ACYL-COA DEHYDROGENASE"/>
    <property type="match status" value="1"/>
</dbReference>
<dbReference type="InterPro" id="IPR009100">
    <property type="entry name" value="AcylCoA_DH/oxidase_NM_dom_sf"/>
</dbReference>
<evidence type="ECO:0000256" key="1">
    <source>
        <dbReference type="ARBA" id="ARBA00001974"/>
    </source>
</evidence>
<comment type="similarity">
    <text evidence="2">Belongs to the acyl-CoA dehydrogenase family.</text>
</comment>
<feature type="domain" description="Acyl-CoA dehydrogenase/oxidase C-terminal" evidence="6">
    <location>
        <begin position="235"/>
        <end position="358"/>
    </location>
</feature>
<proteinExistence type="inferred from homology"/>
<evidence type="ECO:0000259" key="7">
    <source>
        <dbReference type="Pfam" id="PF02771"/>
    </source>
</evidence>
<dbReference type="Pfam" id="PF02771">
    <property type="entry name" value="Acyl-CoA_dh_N"/>
    <property type="match status" value="1"/>
</dbReference>
<evidence type="ECO:0000259" key="6">
    <source>
        <dbReference type="Pfam" id="PF00441"/>
    </source>
</evidence>
<dbReference type="InterPro" id="IPR037069">
    <property type="entry name" value="AcylCoA_DH/ox_N_sf"/>
</dbReference>
<dbReference type="Gene3D" id="1.20.140.10">
    <property type="entry name" value="Butyryl-CoA Dehydrogenase, subunit A, domain 3"/>
    <property type="match status" value="1"/>
</dbReference>
<evidence type="ECO:0000256" key="4">
    <source>
        <dbReference type="ARBA" id="ARBA00022827"/>
    </source>
</evidence>
<evidence type="ECO:0000256" key="3">
    <source>
        <dbReference type="ARBA" id="ARBA00022630"/>
    </source>
</evidence>
<reference evidence="8 9" key="1">
    <citation type="journal article" date="2009" name="Stand. Genomic Sci.">
        <title>Complete genome sequence of Beutenbergia cavernae type strain (HKI 0122).</title>
        <authorList>
            <person name="Land M."/>
            <person name="Pukall R."/>
            <person name="Abt B."/>
            <person name="Goker M."/>
            <person name="Rohde M."/>
            <person name="Glavina Del Rio T."/>
            <person name="Tice H."/>
            <person name="Copeland A."/>
            <person name="Cheng J.F."/>
            <person name="Lucas S."/>
            <person name="Chen F."/>
            <person name="Nolan M."/>
            <person name="Bruce D."/>
            <person name="Goodwin L."/>
            <person name="Pitluck S."/>
            <person name="Ivanova N."/>
            <person name="Mavromatis K."/>
            <person name="Ovchinnikova G."/>
            <person name="Pati A."/>
            <person name="Chen A."/>
            <person name="Palaniappan K."/>
            <person name="Hauser L."/>
            <person name="Chang Y.J."/>
            <person name="Jefferies C.C."/>
            <person name="Saunders E."/>
            <person name="Brettin T."/>
            <person name="Detter J.C."/>
            <person name="Han C."/>
            <person name="Chain P."/>
            <person name="Bristow J."/>
            <person name="Eisen J.A."/>
            <person name="Markowitz V."/>
            <person name="Hugenholtz P."/>
            <person name="Kyrpides N.C."/>
            <person name="Klenk H.P."/>
            <person name="Lapidus A."/>
        </authorList>
    </citation>
    <scope>NUCLEOTIDE SEQUENCE [LARGE SCALE GENOMIC DNA]</scope>
    <source>
        <strain evidence="9">ATCC BAA-8 / DSM 12333 / NBRC 16432</strain>
    </source>
</reference>
<dbReference type="SUPFAM" id="SSF47203">
    <property type="entry name" value="Acyl-CoA dehydrogenase C-terminal domain-like"/>
    <property type="match status" value="1"/>
</dbReference>
<sequence length="382" mass="40662">MLLPDDLLTRIHDRAAGYDAANAFCTEDLEELAAVGYLRAAVPADLGGLGLSLLELTREQTRLAAAAPATALAVNMHHVWTVTARIMRTRGDHALDWLLAEAAAGEVFAFGNSEAGNDLVLFGSRTQAVPDGAGGYRFTGTKIFTSLSPAWTRLGVLGRDDDSADAPKLVHAFLRREDGGTTAADDWDTLGMRATQSSTTRLEGAHASADRVVRRLDPGPQADPLIFGIFAAFEILLASVYAGIGARALELAAEAAHRRTSMKNDGRPYSADPDIRRRVAAAAIVQDALAPQIEALARDVDDLVDHGDQWFRLLAGLKVRVTEAARVVVDEAIRVAGGGSYFNGSELSRLYRDVLAGMFHPSDDESAHGTVANAVLGPVPES</sequence>
<dbReference type="InterPro" id="IPR013786">
    <property type="entry name" value="AcylCoA_DH/ox_N"/>
</dbReference>
<keyword evidence="9" id="KW-1185">Reference proteome</keyword>
<evidence type="ECO:0000313" key="9">
    <source>
        <dbReference type="Proteomes" id="UP000007962"/>
    </source>
</evidence>
<dbReference type="InterPro" id="IPR036250">
    <property type="entry name" value="AcylCo_DH-like_C"/>
</dbReference>
<keyword evidence="3" id="KW-0285">Flavoprotein</keyword>
<dbReference type="SUPFAM" id="SSF56645">
    <property type="entry name" value="Acyl-CoA dehydrogenase NM domain-like"/>
    <property type="match status" value="1"/>
</dbReference>
<organism evidence="8 9">
    <name type="scientific">Beutenbergia cavernae (strain ATCC BAA-8 / DSM 12333 / CCUG 43141 / JCM 11478 / NBRC 16432 / NCIMB 13614 / HKI 0122)</name>
    <dbReference type="NCBI Taxonomy" id="471853"/>
    <lineage>
        <taxon>Bacteria</taxon>
        <taxon>Bacillati</taxon>
        <taxon>Actinomycetota</taxon>
        <taxon>Actinomycetes</taxon>
        <taxon>Micrococcales</taxon>
        <taxon>Beutenbergiaceae</taxon>
        <taxon>Beutenbergia</taxon>
    </lineage>
</organism>
<dbReference type="STRING" id="471853.Bcav_2753"/>
<dbReference type="Gene3D" id="2.40.110.10">
    <property type="entry name" value="Butyryl-CoA Dehydrogenase, subunit A, domain 2"/>
    <property type="match status" value="1"/>
</dbReference>
<name>C5BY98_BEUC1</name>
<dbReference type="Gene3D" id="1.10.540.10">
    <property type="entry name" value="Acyl-CoA dehydrogenase/oxidase, N-terminal domain"/>
    <property type="match status" value="1"/>
</dbReference>
<accession>C5BY98</accession>
<dbReference type="PIRSF" id="PIRSF016578">
    <property type="entry name" value="HsaA"/>
    <property type="match status" value="1"/>
</dbReference>
<evidence type="ECO:0000256" key="5">
    <source>
        <dbReference type="ARBA" id="ARBA00023002"/>
    </source>
</evidence>
<gene>
    <name evidence="8" type="ordered locus">Bcav_2753</name>
</gene>
<dbReference type="eggNOG" id="COG1960">
    <property type="taxonomic scope" value="Bacteria"/>
</dbReference>
<feature type="domain" description="Acyl-CoA dehydrogenase/oxidase N-terminal" evidence="7">
    <location>
        <begin position="10"/>
        <end position="81"/>
    </location>
</feature>
<dbReference type="InterPro" id="IPR009075">
    <property type="entry name" value="AcylCo_DH/oxidase_C"/>
</dbReference>
<dbReference type="KEGG" id="bcv:Bcav_2753"/>
<dbReference type="RefSeq" id="WP_015883238.1">
    <property type="nucleotide sequence ID" value="NC_012669.1"/>
</dbReference>
<dbReference type="PANTHER" id="PTHR43884:SF25">
    <property type="entry name" value="ACYL-COA DEHYDROGENASE YDBM-RELATED"/>
    <property type="match status" value="1"/>
</dbReference>
<evidence type="ECO:0000313" key="8">
    <source>
        <dbReference type="EMBL" id="ACQ80998.1"/>
    </source>
</evidence>